<evidence type="ECO:0000256" key="1">
    <source>
        <dbReference type="ARBA" id="ARBA00004651"/>
    </source>
</evidence>
<dbReference type="Pfam" id="PF02254">
    <property type="entry name" value="TrkA_N"/>
    <property type="match status" value="1"/>
</dbReference>
<dbReference type="Gene3D" id="3.40.50.720">
    <property type="entry name" value="NAD(P)-binding Rossmann-like Domain"/>
    <property type="match status" value="1"/>
</dbReference>
<feature type="transmembrane region" description="Helical" evidence="2">
    <location>
        <begin position="12"/>
        <end position="32"/>
    </location>
</feature>
<proteinExistence type="predicted"/>
<keyword evidence="2" id="KW-0472">Membrane</keyword>
<dbReference type="EMBL" id="BAAACZ010000017">
    <property type="protein sequence ID" value="GAA0464950.1"/>
    <property type="molecule type" value="Genomic_DNA"/>
</dbReference>
<dbReference type="InterPro" id="IPR036291">
    <property type="entry name" value="NAD(P)-bd_dom_sf"/>
</dbReference>
<dbReference type="InterPro" id="IPR003148">
    <property type="entry name" value="RCK_N"/>
</dbReference>
<dbReference type="Pfam" id="PF07885">
    <property type="entry name" value="Ion_trans_2"/>
    <property type="match status" value="1"/>
</dbReference>
<protein>
    <recommendedName>
        <fullName evidence="3">RCK N-terminal domain-containing protein</fullName>
    </recommendedName>
</protein>
<feature type="domain" description="RCK N-terminal" evidence="3">
    <location>
        <begin position="113"/>
        <end position="239"/>
    </location>
</feature>
<dbReference type="Gene3D" id="1.10.287.70">
    <property type="match status" value="1"/>
</dbReference>
<feature type="transmembrane region" description="Helical" evidence="2">
    <location>
        <begin position="44"/>
        <end position="63"/>
    </location>
</feature>
<reference evidence="5" key="1">
    <citation type="journal article" date="2019" name="Int. J. Syst. Evol. Microbiol.">
        <title>The Global Catalogue of Microorganisms (GCM) 10K type strain sequencing project: providing services to taxonomists for standard genome sequencing and annotation.</title>
        <authorList>
            <consortium name="The Broad Institute Genomics Platform"/>
            <consortium name="The Broad Institute Genome Sequencing Center for Infectious Disease"/>
            <person name="Wu L."/>
            <person name="Ma J."/>
        </authorList>
    </citation>
    <scope>NUCLEOTIDE SEQUENCE [LARGE SCALE GENOMIC DNA]</scope>
    <source>
        <strain evidence="5">JCM 14193</strain>
    </source>
</reference>
<dbReference type="SUPFAM" id="SSF51735">
    <property type="entry name" value="NAD(P)-binding Rossmann-fold domains"/>
    <property type="match status" value="1"/>
</dbReference>
<sequence length="334" mass="38106">MIYRFFRIYFQIPIFLRLLLTVLTIMLVFGYIMHLVEPKEFKTAFEGIWFAFITGATVGYGDFVPQSTLGQLLTILLILAGGGLLTFYMVTLSSGAIKREEDYKSGQVAFHGEEHYIIVGWNERTRNLINLIDTQYEGKVDIVLIDETLKEDPVNDTNVHFINGDPSIDHTWETANLEKANKIIVTADQSKVEREADIHTILVIITARGLNHRIPILVEILTEKQKLNAERAGATEVICTNESTSTLFFHELSGHEYVKAFEYIMALLSQQQFIVHKVEDQWVDQTVLQLTNQAKENGKLLIGYIRNDEIVINPPSDQTFKAEDKIIVTKELLQ</sequence>
<dbReference type="InterPro" id="IPR050721">
    <property type="entry name" value="Trk_Ktr_HKT_K-transport"/>
</dbReference>
<dbReference type="PROSITE" id="PS51201">
    <property type="entry name" value="RCK_N"/>
    <property type="match status" value="1"/>
</dbReference>
<name>A0ABP3JWS4_9BACI</name>
<evidence type="ECO:0000313" key="5">
    <source>
        <dbReference type="Proteomes" id="UP001500740"/>
    </source>
</evidence>
<dbReference type="SUPFAM" id="SSF116726">
    <property type="entry name" value="TrkA C-terminal domain-like"/>
    <property type="match status" value="1"/>
</dbReference>
<dbReference type="Proteomes" id="UP001500740">
    <property type="component" value="Unassembled WGS sequence"/>
</dbReference>
<evidence type="ECO:0000259" key="3">
    <source>
        <dbReference type="PROSITE" id="PS51201"/>
    </source>
</evidence>
<dbReference type="InterPro" id="IPR013099">
    <property type="entry name" value="K_chnl_dom"/>
</dbReference>
<feature type="transmembrane region" description="Helical" evidence="2">
    <location>
        <begin position="69"/>
        <end position="90"/>
    </location>
</feature>
<keyword evidence="2" id="KW-0812">Transmembrane</keyword>
<evidence type="ECO:0000256" key="2">
    <source>
        <dbReference type="SAM" id="Phobius"/>
    </source>
</evidence>
<dbReference type="PANTHER" id="PTHR43833">
    <property type="entry name" value="POTASSIUM CHANNEL PROTEIN 2-RELATED-RELATED"/>
    <property type="match status" value="1"/>
</dbReference>
<dbReference type="SUPFAM" id="SSF81324">
    <property type="entry name" value="Voltage-gated potassium channels"/>
    <property type="match status" value="1"/>
</dbReference>
<comment type="caution">
    <text evidence="4">The sequence shown here is derived from an EMBL/GenBank/DDBJ whole genome shotgun (WGS) entry which is preliminary data.</text>
</comment>
<gene>
    <name evidence="4" type="ORF">GCM10008935_20920</name>
</gene>
<comment type="subcellular location">
    <subcellularLocation>
        <location evidence="1">Cell membrane</location>
        <topology evidence="1">Multi-pass membrane protein</topology>
    </subcellularLocation>
</comment>
<dbReference type="RefSeq" id="WP_343783503.1">
    <property type="nucleotide sequence ID" value="NZ_BAAACZ010000017.1"/>
</dbReference>
<keyword evidence="5" id="KW-1185">Reference proteome</keyword>
<organism evidence="4 5">
    <name type="scientific">Alkalibacillus silvisoli</name>
    <dbReference type="NCBI Taxonomy" id="392823"/>
    <lineage>
        <taxon>Bacteria</taxon>
        <taxon>Bacillati</taxon>
        <taxon>Bacillota</taxon>
        <taxon>Bacilli</taxon>
        <taxon>Bacillales</taxon>
        <taxon>Bacillaceae</taxon>
        <taxon>Alkalibacillus</taxon>
    </lineage>
</organism>
<accession>A0ABP3JWS4</accession>
<keyword evidence="2" id="KW-1133">Transmembrane helix</keyword>
<evidence type="ECO:0000313" key="4">
    <source>
        <dbReference type="EMBL" id="GAA0464950.1"/>
    </source>
</evidence>
<dbReference type="InterPro" id="IPR036721">
    <property type="entry name" value="RCK_C_sf"/>
</dbReference>
<dbReference type="PANTHER" id="PTHR43833:SF9">
    <property type="entry name" value="POTASSIUM CHANNEL PROTEIN YUGO-RELATED"/>
    <property type="match status" value="1"/>
</dbReference>